<evidence type="ECO:0008006" key="4">
    <source>
        <dbReference type="Google" id="ProtNLM"/>
    </source>
</evidence>
<gene>
    <name evidence="2" type="ORF">ANE_LOCUS12189</name>
</gene>
<comment type="caution">
    <text evidence="2">The sequence shown here is derived from an EMBL/GenBank/DDBJ whole genome shotgun (WGS) entry which is preliminary data.</text>
</comment>
<evidence type="ECO:0000313" key="3">
    <source>
        <dbReference type="Proteomes" id="UP000489600"/>
    </source>
</evidence>
<dbReference type="EMBL" id="CABITT030000004">
    <property type="protein sequence ID" value="VVB01745.1"/>
    <property type="molecule type" value="Genomic_DNA"/>
</dbReference>
<sequence>MSILTSQPPCGVIVDVFVQESFRQRGGGVAASVPMEEEDAVSLALGTEVDHRSSFSAEKAPNTIKVTKTEKFSKNWKQQARQRGMNYENPRIIDVQNYSIFVATWNIVGRTPPSDLSLDEWLHSSAMPSDFSRSSDDDNGLGDSPSTVLYSPCSTANENGDRSQ</sequence>
<name>A0A565BJG8_9BRAS</name>
<protein>
    <recommendedName>
        <fullName evidence="4">Inositol polyphosphate-related phosphatase domain-containing protein</fullName>
    </recommendedName>
</protein>
<feature type="region of interest" description="Disordered" evidence="1">
    <location>
        <begin position="127"/>
        <end position="164"/>
    </location>
</feature>
<keyword evidence="3" id="KW-1185">Reference proteome</keyword>
<evidence type="ECO:0000313" key="2">
    <source>
        <dbReference type="EMBL" id="VVB01745.1"/>
    </source>
</evidence>
<reference evidence="2" key="1">
    <citation type="submission" date="2019-07" db="EMBL/GenBank/DDBJ databases">
        <authorList>
            <person name="Dittberner H."/>
        </authorList>
    </citation>
    <scope>NUCLEOTIDE SEQUENCE [LARGE SCALE GENOMIC DNA]</scope>
</reference>
<dbReference type="Proteomes" id="UP000489600">
    <property type="component" value="Unassembled WGS sequence"/>
</dbReference>
<organism evidence="2 3">
    <name type="scientific">Arabis nemorensis</name>
    <dbReference type="NCBI Taxonomy" id="586526"/>
    <lineage>
        <taxon>Eukaryota</taxon>
        <taxon>Viridiplantae</taxon>
        <taxon>Streptophyta</taxon>
        <taxon>Embryophyta</taxon>
        <taxon>Tracheophyta</taxon>
        <taxon>Spermatophyta</taxon>
        <taxon>Magnoliopsida</taxon>
        <taxon>eudicotyledons</taxon>
        <taxon>Gunneridae</taxon>
        <taxon>Pentapetalae</taxon>
        <taxon>rosids</taxon>
        <taxon>malvids</taxon>
        <taxon>Brassicales</taxon>
        <taxon>Brassicaceae</taxon>
        <taxon>Arabideae</taxon>
        <taxon>Arabis</taxon>
    </lineage>
</organism>
<dbReference type="OrthoDB" id="1733597at2759"/>
<feature type="compositionally biased region" description="Polar residues" evidence="1">
    <location>
        <begin position="144"/>
        <end position="158"/>
    </location>
</feature>
<proteinExistence type="predicted"/>
<dbReference type="AlphaFoldDB" id="A0A565BJG8"/>
<accession>A0A565BJG8</accession>
<evidence type="ECO:0000256" key="1">
    <source>
        <dbReference type="SAM" id="MobiDB-lite"/>
    </source>
</evidence>